<proteinExistence type="predicted"/>
<evidence type="ECO:0000313" key="1">
    <source>
        <dbReference type="EMBL" id="GMI18724.1"/>
    </source>
</evidence>
<dbReference type="EMBL" id="BRXW01000344">
    <property type="protein sequence ID" value="GMI18724.1"/>
    <property type="molecule type" value="Genomic_DNA"/>
</dbReference>
<comment type="caution">
    <text evidence="1">The sequence shown here is derived from an EMBL/GenBank/DDBJ whole genome shotgun (WGS) entry which is preliminary data.</text>
</comment>
<evidence type="ECO:0000313" key="2">
    <source>
        <dbReference type="Proteomes" id="UP001165122"/>
    </source>
</evidence>
<dbReference type="Proteomes" id="UP001165122">
    <property type="component" value="Unassembled WGS sequence"/>
</dbReference>
<protein>
    <submittedName>
        <fullName evidence="1">Uncharacterized protein</fullName>
    </submittedName>
</protein>
<accession>A0A9W7L148</accession>
<sequence length="73" mass="7870">MRKNVTQVIFLLNIIKVGNFTYTYAVNLVVVDIPEGITSIGFAAFFACRNLAAVSFPKTIKSVGSSAFDLAPV</sequence>
<dbReference type="Gene3D" id="3.80.10.10">
    <property type="entry name" value="Ribonuclease Inhibitor"/>
    <property type="match status" value="1"/>
</dbReference>
<organism evidence="1 2">
    <name type="scientific">Triparma laevis f. longispina</name>
    <dbReference type="NCBI Taxonomy" id="1714387"/>
    <lineage>
        <taxon>Eukaryota</taxon>
        <taxon>Sar</taxon>
        <taxon>Stramenopiles</taxon>
        <taxon>Ochrophyta</taxon>
        <taxon>Bolidophyceae</taxon>
        <taxon>Parmales</taxon>
        <taxon>Triparmaceae</taxon>
        <taxon>Triparma</taxon>
    </lineage>
</organism>
<name>A0A9W7L148_9STRA</name>
<dbReference type="Pfam" id="PF13306">
    <property type="entry name" value="LRR_5"/>
    <property type="match status" value="1"/>
</dbReference>
<dbReference type="InterPro" id="IPR026906">
    <property type="entry name" value="LRR_5"/>
</dbReference>
<dbReference type="InterPro" id="IPR032675">
    <property type="entry name" value="LRR_dom_sf"/>
</dbReference>
<reference evidence="2" key="1">
    <citation type="journal article" date="2023" name="Commun. Biol.">
        <title>Genome analysis of Parmales, the sister group of diatoms, reveals the evolutionary specialization of diatoms from phago-mixotrophs to photoautotrophs.</title>
        <authorList>
            <person name="Ban H."/>
            <person name="Sato S."/>
            <person name="Yoshikawa S."/>
            <person name="Yamada K."/>
            <person name="Nakamura Y."/>
            <person name="Ichinomiya M."/>
            <person name="Sato N."/>
            <person name="Blanc-Mathieu R."/>
            <person name="Endo H."/>
            <person name="Kuwata A."/>
            <person name="Ogata H."/>
        </authorList>
    </citation>
    <scope>NUCLEOTIDE SEQUENCE [LARGE SCALE GENOMIC DNA]</scope>
    <source>
        <strain evidence="2">NIES 3700</strain>
    </source>
</reference>
<dbReference type="AlphaFoldDB" id="A0A9W7L148"/>
<gene>
    <name evidence="1" type="ORF">TrLO_g4591</name>
</gene>
<keyword evidence="2" id="KW-1185">Reference proteome</keyword>